<dbReference type="InterPro" id="IPR027303">
    <property type="entry name" value="Gln_synth_gly_rich_site"/>
</dbReference>
<dbReference type="PROSITE" id="PS00180">
    <property type="entry name" value="GLNA_1"/>
    <property type="match status" value="1"/>
</dbReference>
<dbReference type="InterPro" id="IPR008146">
    <property type="entry name" value="Gln_synth_cat_dom"/>
</dbReference>
<dbReference type="PANTHER" id="PTHR20852:SF57">
    <property type="entry name" value="GLUTAMINE SYNTHETASE 2 CYTOPLASMIC"/>
    <property type="match status" value="1"/>
</dbReference>
<dbReference type="EC" id="6.3.1.2" evidence="2 9"/>
<comment type="caution">
    <text evidence="14">The sequence shown here is derived from an EMBL/GenBank/DDBJ whole genome shotgun (WGS) entry which is preliminary data.</text>
</comment>
<dbReference type="SMART" id="SM00220">
    <property type="entry name" value="S_TKc"/>
    <property type="match status" value="1"/>
</dbReference>
<evidence type="ECO:0000313" key="15">
    <source>
        <dbReference type="Proteomes" id="UP001642464"/>
    </source>
</evidence>
<dbReference type="Gene3D" id="3.30.590.10">
    <property type="entry name" value="Glutamine synthetase/guanido kinase, catalytic domain"/>
    <property type="match status" value="1"/>
</dbReference>
<evidence type="ECO:0000256" key="3">
    <source>
        <dbReference type="ARBA" id="ARBA00022598"/>
    </source>
</evidence>
<dbReference type="SMART" id="SM01230">
    <property type="entry name" value="Gln-synt_C"/>
    <property type="match status" value="1"/>
</dbReference>
<dbReference type="Proteomes" id="UP001642464">
    <property type="component" value="Unassembled WGS sequence"/>
</dbReference>
<dbReference type="Pfam" id="PF07714">
    <property type="entry name" value="PK_Tyr_Ser-Thr"/>
    <property type="match status" value="1"/>
</dbReference>
<dbReference type="PROSITE" id="PS50011">
    <property type="entry name" value="PROTEIN_KINASE_DOM"/>
    <property type="match status" value="1"/>
</dbReference>
<dbReference type="PROSITE" id="PS51987">
    <property type="entry name" value="GS_CATALYTIC"/>
    <property type="match status" value="1"/>
</dbReference>
<dbReference type="PRINTS" id="PR00109">
    <property type="entry name" value="TYRKINASE"/>
</dbReference>
<dbReference type="InterPro" id="IPR014746">
    <property type="entry name" value="Gln_synth/guanido_kin_cat_dom"/>
</dbReference>
<feature type="region of interest" description="Disordered" evidence="10">
    <location>
        <begin position="348"/>
        <end position="373"/>
    </location>
</feature>
<dbReference type="InterPro" id="IPR000719">
    <property type="entry name" value="Prot_kinase_dom"/>
</dbReference>
<dbReference type="InterPro" id="IPR011009">
    <property type="entry name" value="Kinase-like_dom_sf"/>
</dbReference>
<dbReference type="InterPro" id="IPR001245">
    <property type="entry name" value="Ser-Thr/Tyr_kinase_cat_dom"/>
</dbReference>
<evidence type="ECO:0000256" key="1">
    <source>
        <dbReference type="ARBA" id="ARBA00009897"/>
    </source>
</evidence>
<dbReference type="InterPro" id="IPR008147">
    <property type="entry name" value="Gln_synt_N"/>
</dbReference>
<feature type="domain" description="GS beta-grasp" evidence="12">
    <location>
        <begin position="4"/>
        <end position="84"/>
    </location>
</feature>
<dbReference type="GO" id="GO:0016874">
    <property type="term" value="F:ligase activity"/>
    <property type="evidence" value="ECO:0007669"/>
    <property type="project" value="UniProtKB-KW"/>
</dbReference>
<dbReference type="Gene3D" id="3.30.200.20">
    <property type="entry name" value="Phosphorylase Kinase, domain 1"/>
    <property type="match status" value="1"/>
</dbReference>
<feature type="domain" description="GS catalytic" evidence="13">
    <location>
        <begin position="91"/>
        <end position="338"/>
    </location>
</feature>
<keyword evidence="5 9" id="KW-0067">ATP-binding</keyword>
<proteinExistence type="inferred from homology"/>
<evidence type="ECO:0000259" key="13">
    <source>
        <dbReference type="PROSITE" id="PS51987"/>
    </source>
</evidence>
<evidence type="ECO:0000313" key="14">
    <source>
        <dbReference type="EMBL" id="CAK9033269.1"/>
    </source>
</evidence>
<comment type="catalytic activity">
    <reaction evidence="6 9">
        <text>L-glutamate + NH4(+) + ATP = L-glutamine + ADP + phosphate + H(+)</text>
        <dbReference type="Rhea" id="RHEA:16169"/>
        <dbReference type="ChEBI" id="CHEBI:15378"/>
        <dbReference type="ChEBI" id="CHEBI:28938"/>
        <dbReference type="ChEBI" id="CHEBI:29985"/>
        <dbReference type="ChEBI" id="CHEBI:30616"/>
        <dbReference type="ChEBI" id="CHEBI:43474"/>
        <dbReference type="ChEBI" id="CHEBI:58359"/>
        <dbReference type="ChEBI" id="CHEBI:456216"/>
        <dbReference type="EC" id="6.3.1.2"/>
    </reaction>
</comment>
<gene>
    <name evidence="14" type="ORF">SCF082_LOCUS20420</name>
</gene>
<dbReference type="CDD" id="cd13999">
    <property type="entry name" value="STKc_MAP3K-like"/>
    <property type="match status" value="1"/>
</dbReference>
<dbReference type="InterPro" id="IPR036651">
    <property type="entry name" value="Gln_synt_N_sf"/>
</dbReference>
<evidence type="ECO:0000259" key="11">
    <source>
        <dbReference type="PROSITE" id="PS50011"/>
    </source>
</evidence>
<dbReference type="PANTHER" id="PTHR20852">
    <property type="entry name" value="GLUTAMINE SYNTHETASE"/>
    <property type="match status" value="1"/>
</dbReference>
<reference evidence="14 15" key="1">
    <citation type="submission" date="2024-02" db="EMBL/GenBank/DDBJ databases">
        <authorList>
            <person name="Chen Y."/>
            <person name="Shah S."/>
            <person name="Dougan E. K."/>
            <person name="Thang M."/>
            <person name="Chan C."/>
        </authorList>
    </citation>
    <scope>NUCLEOTIDE SEQUENCE [LARGE SCALE GENOMIC DNA]</scope>
</reference>
<protein>
    <recommendedName>
        <fullName evidence="2 9">Glutamine synthetase</fullName>
        <ecNumber evidence="2 9">6.3.1.2</ecNumber>
    </recommendedName>
</protein>
<evidence type="ECO:0000256" key="4">
    <source>
        <dbReference type="ARBA" id="ARBA00022741"/>
    </source>
</evidence>
<dbReference type="PROSITE" id="PS00181">
    <property type="entry name" value="GLNA_ATP"/>
    <property type="match status" value="1"/>
</dbReference>
<dbReference type="Pfam" id="PF00120">
    <property type="entry name" value="Gln-synt_C"/>
    <property type="match status" value="1"/>
</dbReference>
<accession>A0ABP0L2C3</accession>
<feature type="domain" description="Protein kinase" evidence="11">
    <location>
        <begin position="471"/>
        <end position="730"/>
    </location>
</feature>
<dbReference type="SUPFAM" id="SSF54368">
    <property type="entry name" value="Glutamine synthetase, N-terminal domain"/>
    <property type="match status" value="1"/>
</dbReference>
<evidence type="ECO:0000256" key="10">
    <source>
        <dbReference type="SAM" id="MobiDB-lite"/>
    </source>
</evidence>
<name>A0ABP0L2C3_9DINO</name>
<keyword evidence="4 9" id="KW-0547">Nucleotide-binding</keyword>
<dbReference type="InterPro" id="IPR027302">
    <property type="entry name" value="Gln_synth_N_conserv_site"/>
</dbReference>
<dbReference type="EMBL" id="CAXAMM010014249">
    <property type="protein sequence ID" value="CAK9033269.1"/>
    <property type="molecule type" value="Genomic_DNA"/>
</dbReference>
<dbReference type="Gene3D" id="3.10.20.70">
    <property type="entry name" value="Glutamine synthetase, N-terminal domain"/>
    <property type="match status" value="1"/>
</dbReference>
<evidence type="ECO:0000256" key="7">
    <source>
        <dbReference type="PROSITE-ProRule" id="PRU01330"/>
    </source>
</evidence>
<dbReference type="SUPFAM" id="SSF56112">
    <property type="entry name" value="Protein kinase-like (PK-like)"/>
    <property type="match status" value="1"/>
</dbReference>
<dbReference type="PROSITE" id="PS51986">
    <property type="entry name" value="GS_BETA_GRASP"/>
    <property type="match status" value="1"/>
</dbReference>
<dbReference type="SUPFAM" id="SSF55931">
    <property type="entry name" value="Glutamine synthetase/guanido kinase"/>
    <property type="match status" value="1"/>
</dbReference>
<evidence type="ECO:0000256" key="9">
    <source>
        <dbReference type="RuleBase" id="RU004356"/>
    </source>
</evidence>
<evidence type="ECO:0000256" key="2">
    <source>
        <dbReference type="ARBA" id="ARBA00012937"/>
    </source>
</evidence>
<keyword evidence="3 9" id="KW-0436">Ligase</keyword>
<dbReference type="InterPro" id="IPR050292">
    <property type="entry name" value="Glutamine_Synthetase"/>
</dbReference>
<evidence type="ECO:0000256" key="6">
    <source>
        <dbReference type="ARBA" id="ARBA00049436"/>
    </source>
</evidence>
<sequence length="748" mass="83755">MPYVLAEYVWIDADGGCRSKTKVMHGKSTVTLKDLPHWNYDGSSTGQAPGEDSEVIIHPAAVFSDPFRGGNHVLVMTDTYTPAGEPIPTNTRAPAKEIFDMAPEEEPWFGIEQEYTLFKDGTPLGWPKATARSFGGPTVQLGFPGAQGPYYCAAGADVAFGRDICETHMMMCLEAGINISGINAEVMPGQWEYQVGPCTGIESGDHHWMSRYILNRVCEDKGVVCSYEPKPIPGDWNGAGCHTNFSTKNMREKKDGYEKYILPCIENLGKKHAEHIAAYGEGNDQRLTGRHETASIDTFKWGVADRGASVRVGNDTKKNGKGYLEDRRPASNMDPYIAADLHAPRPPCARRAVSRGTRRRKAGVRARARAQSAASHEGGTCCQAWRKFAIKTMAECVVESLFNGLLALALLQTLLFLGGVAWKYLKPIVMKRHEQRKYHAKHMLQSVKQEKQKMRNKKSGKEPWELDHKTIKFKKKLAKGNLGEVWLGTWLGSPVAIKTVLKTMAKDHEFISRFMLEIKLMSNLHHPNIVMFLGACINPVSKMCLVLEYCIYGSLHDFLSTRKAENDPEDLVTLHRIIRFGIDIARGVNYIHQKCNIIQRDLKARNVLVDVHLNAKVADFGLSRLKDEDAGMTACGTPAWTAPEIVKLEQYDEKVDVYSFGIVMWELISREEPYQGQGGVQVAYMAVEQGLRPEIPPYCPELFAQLMVECWEENPDMRPDFGQILERLFAMMKVIDDAVIRDLPNAIS</sequence>
<keyword evidence="15" id="KW-1185">Reference proteome</keyword>
<evidence type="ECO:0000259" key="12">
    <source>
        <dbReference type="PROSITE" id="PS51986"/>
    </source>
</evidence>
<evidence type="ECO:0000256" key="5">
    <source>
        <dbReference type="ARBA" id="ARBA00022840"/>
    </source>
</evidence>
<evidence type="ECO:0000256" key="8">
    <source>
        <dbReference type="RuleBase" id="RU000384"/>
    </source>
</evidence>
<dbReference type="Gene3D" id="1.10.510.10">
    <property type="entry name" value="Transferase(Phosphotransferase) domain 1"/>
    <property type="match status" value="1"/>
</dbReference>
<feature type="compositionally biased region" description="Basic residues" evidence="10">
    <location>
        <begin position="352"/>
        <end position="368"/>
    </location>
</feature>
<comment type="similarity">
    <text evidence="1 7 8">Belongs to the glutamine synthetase family.</text>
</comment>
<organism evidence="14 15">
    <name type="scientific">Durusdinium trenchii</name>
    <dbReference type="NCBI Taxonomy" id="1381693"/>
    <lineage>
        <taxon>Eukaryota</taxon>
        <taxon>Sar</taxon>
        <taxon>Alveolata</taxon>
        <taxon>Dinophyceae</taxon>
        <taxon>Suessiales</taxon>
        <taxon>Symbiodiniaceae</taxon>
        <taxon>Durusdinium</taxon>
    </lineage>
</organism>